<comment type="caution">
    <text evidence="1">The sequence shown here is derived from an EMBL/GenBank/DDBJ whole genome shotgun (WGS) entry which is preliminary data.</text>
</comment>
<proteinExistence type="predicted"/>
<keyword evidence="2" id="KW-1185">Reference proteome</keyword>
<reference evidence="1 2" key="1">
    <citation type="journal article" date="2024" name="G3 (Bethesda)">
        <title>Genome assembly of Hibiscus sabdariffa L. provides insights into metabolisms of medicinal natural products.</title>
        <authorList>
            <person name="Kim T."/>
        </authorList>
    </citation>
    <scope>NUCLEOTIDE SEQUENCE [LARGE SCALE GENOMIC DNA]</scope>
    <source>
        <strain evidence="1">TK-2024</strain>
        <tissue evidence="1">Old leaves</tissue>
    </source>
</reference>
<evidence type="ECO:0000313" key="1">
    <source>
        <dbReference type="EMBL" id="KAK9002582.1"/>
    </source>
</evidence>
<protein>
    <submittedName>
        <fullName evidence="1">Uncharacterized protein</fullName>
    </submittedName>
</protein>
<dbReference type="EMBL" id="JBBPBN010000035">
    <property type="protein sequence ID" value="KAK9002582.1"/>
    <property type="molecule type" value="Genomic_DNA"/>
</dbReference>
<name>A0ABR2QPH6_9ROSI</name>
<dbReference type="Proteomes" id="UP001396334">
    <property type="component" value="Unassembled WGS sequence"/>
</dbReference>
<accession>A0ABR2QPH6</accession>
<gene>
    <name evidence="1" type="ORF">V6N11_025253</name>
</gene>
<sequence length="318" mass="33269">MVDSGIGALQSLFHLEDFPPLVFTQVAEGRAVAIGGIEAVVDAGAASAAGTVVSEGAAQLNQGAVNDILGSVLVDIGNDTLCGKVVCDNAIDSVPHRAPVELSTGAHERDGGSLNDVVDSVFVCDELQVEGAGEQFGIVHGVVSVSVLEDRVTRENGVQIICAESPNKFAALSGANEEDPNSLCGFQVVEPKPELGIPKRGRIAAGGVAELMQQLKPKAKEPKADPNVMEVPNELLKDILGVGLTEEMCEALIAPVFGKEIKDVMFAMKFFQAAWEVVGGDVIKGIQFFFESCTLAVAFNSTVITLVPKVLAPMKATE</sequence>
<evidence type="ECO:0000313" key="2">
    <source>
        <dbReference type="Proteomes" id="UP001396334"/>
    </source>
</evidence>
<organism evidence="1 2">
    <name type="scientific">Hibiscus sabdariffa</name>
    <name type="common">roselle</name>
    <dbReference type="NCBI Taxonomy" id="183260"/>
    <lineage>
        <taxon>Eukaryota</taxon>
        <taxon>Viridiplantae</taxon>
        <taxon>Streptophyta</taxon>
        <taxon>Embryophyta</taxon>
        <taxon>Tracheophyta</taxon>
        <taxon>Spermatophyta</taxon>
        <taxon>Magnoliopsida</taxon>
        <taxon>eudicotyledons</taxon>
        <taxon>Gunneridae</taxon>
        <taxon>Pentapetalae</taxon>
        <taxon>rosids</taxon>
        <taxon>malvids</taxon>
        <taxon>Malvales</taxon>
        <taxon>Malvaceae</taxon>
        <taxon>Malvoideae</taxon>
        <taxon>Hibiscus</taxon>
    </lineage>
</organism>